<evidence type="ECO:0000313" key="1">
    <source>
        <dbReference type="EMBL" id="SKC43233.1"/>
    </source>
</evidence>
<dbReference type="InterPro" id="IPR036565">
    <property type="entry name" value="Mur-like_cat_sf"/>
</dbReference>
<protein>
    <submittedName>
        <fullName evidence="1">UDP-N-acetylmuramyl pentapeptide synthase</fullName>
    </submittedName>
</protein>
<evidence type="ECO:0000313" key="2">
    <source>
        <dbReference type="Proteomes" id="UP000190285"/>
    </source>
</evidence>
<dbReference type="OrthoDB" id="1706403at2"/>
<name>A0A1T5IWB3_9FIRM</name>
<dbReference type="SUPFAM" id="SSF53623">
    <property type="entry name" value="MurD-like peptide ligases, catalytic domain"/>
    <property type="match status" value="1"/>
</dbReference>
<dbReference type="AlphaFoldDB" id="A0A1T5IWB3"/>
<dbReference type="Proteomes" id="UP000190285">
    <property type="component" value="Unassembled WGS sequence"/>
</dbReference>
<gene>
    <name evidence="1" type="ORF">SAMN02194393_00798</name>
</gene>
<organism evidence="1 2">
    <name type="scientific">Maledivibacter halophilus</name>
    <dbReference type="NCBI Taxonomy" id="36842"/>
    <lineage>
        <taxon>Bacteria</taxon>
        <taxon>Bacillati</taxon>
        <taxon>Bacillota</taxon>
        <taxon>Clostridia</taxon>
        <taxon>Peptostreptococcales</taxon>
        <taxon>Caminicellaceae</taxon>
        <taxon>Maledivibacter</taxon>
    </lineage>
</organism>
<dbReference type="EMBL" id="FUZT01000001">
    <property type="protein sequence ID" value="SKC43233.1"/>
    <property type="molecule type" value="Genomic_DNA"/>
</dbReference>
<dbReference type="STRING" id="36842.SAMN02194393_00798"/>
<proteinExistence type="predicted"/>
<dbReference type="GO" id="GO:0005524">
    <property type="term" value="F:ATP binding"/>
    <property type="evidence" value="ECO:0007669"/>
    <property type="project" value="InterPro"/>
</dbReference>
<keyword evidence="2" id="KW-1185">Reference proteome</keyword>
<reference evidence="1 2" key="1">
    <citation type="submission" date="2017-02" db="EMBL/GenBank/DDBJ databases">
        <authorList>
            <person name="Peterson S.W."/>
        </authorList>
    </citation>
    <scope>NUCLEOTIDE SEQUENCE [LARGE SCALE GENOMIC DNA]</scope>
    <source>
        <strain evidence="1 2">M1</strain>
    </source>
</reference>
<accession>A0A1T5IWB3</accession>
<sequence>MSIVKVIGIVTDHRNTMISNLVFILLKQIGYNVALINDSLIKINEHVVEKKSINDNSIKKFFVEEEKIDYIILDNFQIEKLYKLIGEFKIDALIDDQRNDKNKLDKEICAIKKGLLNKLRRNGTCIINSENRALNNYFDSLQDKIIITYGLESKSTITASSLDIDEIISFNCCIQRGLTTLRGNEIEQMEFPIKIRYYDDFNIYDFLALIGIALIYEIPVESIRQIIYRVDTKNFD</sequence>
<dbReference type="Gene3D" id="3.40.1190.10">
    <property type="entry name" value="Mur-like, catalytic domain"/>
    <property type="match status" value="1"/>
</dbReference>
<dbReference type="RefSeq" id="WP_079489490.1">
    <property type="nucleotide sequence ID" value="NZ_FUZT01000001.1"/>
</dbReference>